<dbReference type="AlphaFoldDB" id="A0A9D1JHE0"/>
<evidence type="ECO:0000256" key="2">
    <source>
        <dbReference type="SAM" id="Phobius"/>
    </source>
</evidence>
<sequence length="283" mass="31319">MSDYIGGKKPKKVRYHFSIVFLAAVVVFGVMFYRYMKSTTLEDVLSQEMDIVVPANSDKNNEQASSEDEQTDSDANADESVVNPVAESEAVDSEYLDSCVFIGDSIMYGLSSYGLVPASNVYASMSMDVSKAETQTIQTSQYGEVTILEALESSMPQNIYIMLGSKGSAYMTPSQMYSDYSSFVNKVKSTCPDANIYLISVPPVTNAKEQSKESPVQNSDLDSFNELVLEYANTHDVYYLDLNSYLKDDTGKLPAADAENDGVHFKYSTYEKFIDYVLTHVAG</sequence>
<accession>A0A9D1JHE0</accession>
<reference evidence="4" key="1">
    <citation type="submission" date="2020-10" db="EMBL/GenBank/DDBJ databases">
        <authorList>
            <person name="Gilroy R."/>
        </authorList>
    </citation>
    <scope>NUCLEOTIDE SEQUENCE</scope>
    <source>
        <strain evidence="4">CHK157-1446</strain>
    </source>
</reference>
<gene>
    <name evidence="4" type="ORF">IAD01_02105</name>
</gene>
<dbReference type="InterPro" id="IPR036514">
    <property type="entry name" value="SGNH_hydro_sf"/>
</dbReference>
<evidence type="ECO:0000256" key="1">
    <source>
        <dbReference type="SAM" id="MobiDB-lite"/>
    </source>
</evidence>
<protein>
    <recommendedName>
        <fullName evidence="3">SGNH hydrolase-type esterase domain-containing protein</fullName>
    </recommendedName>
</protein>
<feature type="transmembrane region" description="Helical" evidence="2">
    <location>
        <begin position="15"/>
        <end position="36"/>
    </location>
</feature>
<evidence type="ECO:0000313" key="5">
    <source>
        <dbReference type="Proteomes" id="UP000823982"/>
    </source>
</evidence>
<evidence type="ECO:0000313" key="4">
    <source>
        <dbReference type="EMBL" id="HIS24178.1"/>
    </source>
</evidence>
<proteinExistence type="predicted"/>
<feature type="region of interest" description="Disordered" evidence="1">
    <location>
        <begin position="56"/>
        <end position="79"/>
    </location>
</feature>
<dbReference type="Proteomes" id="UP000823982">
    <property type="component" value="Unassembled WGS sequence"/>
</dbReference>
<dbReference type="SUPFAM" id="SSF52266">
    <property type="entry name" value="SGNH hydrolase"/>
    <property type="match status" value="1"/>
</dbReference>
<reference evidence="4" key="2">
    <citation type="journal article" date="2021" name="PeerJ">
        <title>Extensive microbial diversity within the chicken gut microbiome revealed by metagenomics and culture.</title>
        <authorList>
            <person name="Gilroy R."/>
            <person name="Ravi A."/>
            <person name="Getino M."/>
            <person name="Pursley I."/>
            <person name="Horton D.L."/>
            <person name="Alikhan N.F."/>
            <person name="Baker D."/>
            <person name="Gharbi K."/>
            <person name="Hall N."/>
            <person name="Watson M."/>
            <person name="Adriaenssens E.M."/>
            <person name="Foster-Nyarko E."/>
            <person name="Jarju S."/>
            <person name="Secka A."/>
            <person name="Antonio M."/>
            <person name="Oren A."/>
            <person name="Chaudhuri R.R."/>
            <person name="La Ragione R."/>
            <person name="Hildebrand F."/>
            <person name="Pallen M.J."/>
        </authorList>
    </citation>
    <scope>NUCLEOTIDE SEQUENCE</scope>
    <source>
        <strain evidence="4">CHK157-1446</strain>
    </source>
</reference>
<feature type="compositionally biased region" description="Acidic residues" evidence="1">
    <location>
        <begin position="65"/>
        <end position="77"/>
    </location>
</feature>
<keyword evidence="2" id="KW-0472">Membrane</keyword>
<dbReference type="Gene3D" id="3.40.50.1110">
    <property type="entry name" value="SGNH hydrolase"/>
    <property type="match status" value="1"/>
</dbReference>
<keyword evidence="2" id="KW-0812">Transmembrane</keyword>
<evidence type="ECO:0000259" key="3">
    <source>
        <dbReference type="Pfam" id="PF13472"/>
    </source>
</evidence>
<name>A0A9D1JHE0_9FIRM</name>
<dbReference type="EMBL" id="DVIR01000019">
    <property type="protein sequence ID" value="HIS24178.1"/>
    <property type="molecule type" value="Genomic_DNA"/>
</dbReference>
<dbReference type="Pfam" id="PF13472">
    <property type="entry name" value="Lipase_GDSL_2"/>
    <property type="match status" value="1"/>
</dbReference>
<organism evidence="4 5">
    <name type="scientific">Candidatus Faeciplasma gallinarum</name>
    <dbReference type="NCBI Taxonomy" id="2840799"/>
    <lineage>
        <taxon>Bacteria</taxon>
        <taxon>Bacillati</taxon>
        <taxon>Bacillota</taxon>
        <taxon>Clostridia</taxon>
        <taxon>Eubacteriales</taxon>
        <taxon>Oscillospiraceae</taxon>
        <taxon>Oscillospiraceae incertae sedis</taxon>
        <taxon>Candidatus Faeciplasma</taxon>
    </lineage>
</organism>
<dbReference type="InterPro" id="IPR013830">
    <property type="entry name" value="SGNH_hydro"/>
</dbReference>
<feature type="domain" description="SGNH hydrolase-type esterase" evidence="3">
    <location>
        <begin position="101"/>
        <end position="270"/>
    </location>
</feature>
<comment type="caution">
    <text evidence="4">The sequence shown here is derived from an EMBL/GenBank/DDBJ whole genome shotgun (WGS) entry which is preliminary data.</text>
</comment>
<keyword evidence="2" id="KW-1133">Transmembrane helix</keyword>